<dbReference type="Pfam" id="PF03721">
    <property type="entry name" value="UDPG_MGDP_dh_N"/>
    <property type="match status" value="1"/>
</dbReference>
<dbReference type="UniPathway" id="UPA00038">
    <property type="reaction ID" value="UER00491"/>
</dbReference>
<evidence type="ECO:0000256" key="1">
    <source>
        <dbReference type="ARBA" id="ARBA00004701"/>
    </source>
</evidence>
<dbReference type="NCBIfam" id="TIGR03026">
    <property type="entry name" value="NDP-sugDHase"/>
    <property type="match status" value="1"/>
</dbReference>
<comment type="catalytic activity">
    <reaction evidence="7 8">
        <text>UDP-alpha-D-glucose + 2 NAD(+) + H2O = UDP-alpha-D-glucuronate + 2 NADH + 3 H(+)</text>
        <dbReference type="Rhea" id="RHEA:23596"/>
        <dbReference type="ChEBI" id="CHEBI:15377"/>
        <dbReference type="ChEBI" id="CHEBI:15378"/>
        <dbReference type="ChEBI" id="CHEBI:57540"/>
        <dbReference type="ChEBI" id="CHEBI:57945"/>
        <dbReference type="ChEBI" id="CHEBI:58052"/>
        <dbReference type="ChEBI" id="CHEBI:58885"/>
        <dbReference type="EC" id="1.1.1.22"/>
    </reaction>
</comment>
<sequence length="441" mass="47723">MRIAVIGGGYVGLVSGACFAEIGHHVTIVESATEKLNILLDGGVPIYEAGLEELVHSNRKAGRINFCNNIAEGIKDANIVFIAVGTPTRKEDGRADTQYVFSAVRDIVENVTHSVVVVTKSTVPLGTGQAISEIIKSIKPSAHIDVVSNPEFLREGCAIEDFLKPDRIVIGVESDNARKKMEELYKPITDAGYPLLNVSVKSAELIKYASNAFLAMKVAFINEVSDICERSGAVVSDVSEGMGLDNRIGAKFLHAGPGYGGSCFPKDTLALIHIAADYGCNISLVKATVESNDKRKLSMINRVIEACDGSVKDKKIALLGLTFKAGTDDMRDSPSIPLVEGLVKEGAIVNAYDPEGMSIARSILPEALNYASTIDEVLHKADAAVIVTEWSEFKKLKPEYFEEKMSSKIVIDFRNIYSKQQFSENGFSYYPIGSSPVECKS</sequence>
<evidence type="ECO:0000256" key="3">
    <source>
        <dbReference type="ARBA" id="ARBA00012954"/>
    </source>
</evidence>
<dbReference type="SMART" id="SM00984">
    <property type="entry name" value="UDPG_MGDP_dh_C"/>
    <property type="match status" value="1"/>
</dbReference>
<dbReference type="InterPro" id="IPR036220">
    <property type="entry name" value="UDP-Glc/GDP-Man_DH_C_sf"/>
</dbReference>
<dbReference type="PANTHER" id="PTHR43750:SF3">
    <property type="entry name" value="UDP-GLUCOSE 6-DEHYDROGENASE TUAD"/>
    <property type="match status" value="1"/>
</dbReference>
<feature type="binding site" evidence="10">
    <location>
        <position position="207"/>
    </location>
    <ligand>
        <name>substrate</name>
    </ligand>
</feature>
<feature type="binding site" evidence="10">
    <location>
        <position position="324"/>
    </location>
    <ligand>
        <name>substrate</name>
    </ligand>
</feature>
<organism evidence="13 14">
    <name type="scientific">Acetobacter malorum</name>
    <dbReference type="NCBI Taxonomy" id="178901"/>
    <lineage>
        <taxon>Bacteria</taxon>
        <taxon>Pseudomonadati</taxon>
        <taxon>Pseudomonadota</taxon>
        <taxon>Alphaproteobacteria</taxon>
        <taxon>Acetobacterales</taxon>
        <taxon>Acetobacteraceae</taxon>
        <taxon>Acetobacter</taxon>
    </lineage>
</organism>
<name>A0A149UND6_9PROT</name>
<gene>
    <name evidence="13" type="ORF">AD951_06385</name>
</gene>
<evidence type="ECO:0000313" key="14">
    <source>
        <dbReference type="Proteomes" id="UP000075377"/>
    </source>
</evidence>
<feature type="binding site" evidence="11">
    <location>
        <position position="122"/>
    </location>
    <ligand>
        <name>NAD(+)</name>
        <dbReference type="ChEBI" id="CHEBI:57540"/>
    </ligand>
</feature>
<protein>
    <recommendedName>
        <fullName evidence="4 8">UDP-glucose 6-dehydrogenase</fullName>
        <ecNumber evidence="3 8">1.1.1.22</ecNumber>
    </recommendedName>
</protein>
<dbReference type="PANTHER" id="PTHR43750">
    <property type="entry name" value="UDP-GLUCOSE 6-DEHYDROGENASE TUAD"/>
    <property type="match status" value="1"/>
</dbReference>
<proteinExistence type="inferred from homology"/>
<feature type="binding site" evidence="10">
    <location>
        <position position="260"/>
    </location>
    <ligand>
        <name>substrate</name>
    </ligand>
</feature>
<feature type="binding site" evidence="11">
    <location>
        <position position="35"/>
    </location>
    <ligand>
        <name>NAD(+)</name>
        <dbReference type="ChEBI" id="CHEBI:57540"/>
    </ligand>
</feature>
<dbReference type="RefSeq" id="WP_061500445.1">
    <property type="nucleotide sequence ID" value="NZ_LHZX01000280.1"/>
</dbReference>
<dbReference type="Pfam" id="PF00984">
    <property type="entry name" value="UDPG_MGDP_dh"/>
    <property type="match status" value="1"/>
</dbReference>
<dbReference type="EMBL" id="LHZX01000280">
    <property type="protein sequence ID" value="KXV69491.1"/>
    <property type="molecule type" value="Genomic_DNA"/>
</dbReference>
<dbReference type="InterPro" id="IPR017476">
    <property type="entry name" value="UDP-Glc/GDP-Man"/>
</dbReference>
<feature type="binding site" evidence="10">
    <location>
        <begin position="252"/>
        <end position="256"/>
    </location>
    <ligand>
        <name>substrate</name>
    </ligand>
</feature>
<reference evidence="13 14" key="1">
    <citation type="submission" date="2015-06" db="EMBL/GenBank/DDBJ databases">
        <title>Improved classification and identification of acetic acid bacteria using matrix-assisted laser desorption/ionization time-of-flight mass spectrometry; Gluconobacter nephelii and Gluconobacter uchimurae are later heterotypic synonyms of Gluconobacter japonicus and Gluconobacter oxydans, respectively.</title>
        <authorList>
            <person name="Li L."/>
            <person name="Cleenwerck I."/>
            <person name="De Vuyst L."/>
            <person name="Vandamme P."/>
        </authorList>
    </citation>
    <scope>NUCLEOTIDE SEQUENCE [LARGE SCALE GENOMIC DNA]</scope>
    <source>
        <strain evidence="13 14">LMG 1699</strain>
    </source>
</reference>
<dbReference type="InterPro" id="IPR014026">
    <property type="entry name" value="UDP-Glc/GDP-Man_DH_dimer"/>
</dbReference>
<dbReference type="InterPro" id="IPR001732">
    <property type="entry name" value="UDP-Glc/GDP-Man_DH_N"/>
</dbReference>
<feature type="domain" description="UDP-glucose/GDP-mannose dehydrogenase C-terminal" evidence="12">
    <location>
        <begin position="317"/>
        <end position="419"/>
    </location>
</feature>
<feature type="binding site" evidence="11">
    <location>
        <position position="266"/>
    </location>
    <ligand>
        <name>NAD(+)</name>
        <dbReference type="ChEBI" id="CHEBI:57540"/>
    </ligand>
</feature>
<comment type="pathway">
    <text evidence="1">Nucleotide-sugar biosynthesis; UDP-alpha-D-glucuronate biosynthesis; UDP-alpha-D-glucuronate from UDP-alpha-D-glucose: step 1/1.</text>
</comment>
<feature type="binding site" evidence="11">
    <location>
        <position position="155"/>
    </location>
    <ligand>
        <name>NAD(+)</name>
        <dbReference type="ChEBI" id="CHEBI:57540"/>
    </ligand>
</feature>
<dbReference type="InterPro" id="IPR028357">
    <property type="entry name" value="UDPglc_DH_bac"/>
</dbReference>
<dbReference type="GO" id="GO:0051287">
    <property type="term" value="F:NAD binding"/>
    <property type="evidence" value="ECO:0007669"/>
    <property type="project" value="InterPro"/>
</dbReference>
<dbReference type="Gene3D" id="3.40.50.720">
    <property type="entry name" value="NAD(P)-binding Rossmann-like Domain"/>
    <property type="match status" value="2"/>
</dbReference>
<evidence type="ECO:0000256" key="11">
    <source>
        <dbReference type="PIRSR" id="PIRSR500134-3"/>
    </source>
</evidence>
<evidence type="ECO:0000256" key="6">
    <source>
        <dbReference type="ARBA" id="ARBA00023027"/>
    </source>
</evidence>
<evidence type="ECO:0000256" key="2">
    <source>
        <dbReference type="ARBA" id="ARBA00006601"/>
    </source>
</evidence>
<keyword evidence="5 8" id="KW-0560">Oxidoreductase</keyword>
<dbReference type="SUPFAM" id="SSF51735">
    <property type="entry name" value="NAD(P)-binding Rossmann-fold domains"/>
    <property type="match status" value="1"/>
</dbReference>
<accession>A0A149UND6</accession>
<dbReference type="InterPro" id="IPR008927">
    <property type="entry name" value="6-PGluconate_DH-like_C_sf"/>
</dbReference>
<evidence type="ECO:0000259" key="12">
    <source>
        <dbReference type="SMART" id="SM00984"/>
    </source>
</evidence>
<dbReference type="Pfam" id="PF03720">
    <property type="entry name" value="UDPG_MGDP_dh_C"/>
    <property type="match status" value="1"/>
</dbReference>
<dbReference type="Gene3D" id="1.20.5.100">
    <property type="entry name" value="Cytochrome c1, transmembrane anchor, C-terminal"/>
    <property type="match status" value="1"/>
</dbReference>
<dbReference type="SUPFAM" id="SSF52413">
    <property type="entry name" value="UDP-glucose/GDP-mannose dehydrogenase C-terminal domain"/>
    <property type="match status" value="1"/>
</dbReference>
<dbReference type="GO" id="GO:0003979">
    <property type="term" value="F:UDP-glucose 6-dehydrogenase activity"/>
    <property type="evidence" value="ECO:0007669"/>
    <property type="project" value="UniProtKB-EC"/>
</dbReference>
<evidence type="ECO:0000256" key="5">
    <source>
        <dbReference type="ARBA" id="ARBA00023002"/>
    </source>
</evidence>
<evidence type="ECO:0000256" key="10">
    <source>
        <dbReference type="PIRSR" id="PIRSR500134-2"/>
    </source>
</evidence>
<dbReference type="GO" id="GO:0000271">
    <property type="term" value="P:polysaccharide biosynthetic process"/>
    <property type="evidence" value="ECO:0007669"/>
    <property type="project" value="InterPro"/>
</dbReference>
<dbReference type="SUPFAM" id="SSF48179">
    <property type="entry name" value="6-phosphogluconate dehydrogenase C-terminal domain-like"/>
    <property type="match status" value="1"/>
</dbReference>
<evidence type="ECO:0000256" key="7">
    <source>
        <dbReference type="ARBA" id="ARBA00047473"/>
    </source>
</evidence>
<dbReference type="EC" id="1.1.1.22" evidence="3 8"/>
<comment type="similarity">
    <text evidence="2 8">Belongs to the UDP-glucose/GDP-mannose dehydrogenase family.</text>
</comment>
<comment type="caution">
    <text evidence="13">The sequence shown here is derived from an EMBL/GenBank/DDBJ whole genome shotgun (WGS) entry which is preliminary data.</text>
</comment>
<evidence type="ECO:0000256" key="4">
    <source>
        <dbReference type="ARBA" id="ARBA00015132"/>
    </source>
</evidence>
<dbReference type="AlphaFoldDB" id="A0A149UND6"/>
<dbReference type="PIRSF" id="PIRSF000124">
    <property type="entry name" value="UDPglc_GDPman_dh"/>
    <property type="match status" value="1"/>
</dbReference>
<evidence type="ECO:0000313" key="13">
    <source>
        <dbReference type="EMBL" id="KXV69491.1"/>
    </source>
</evidence>
<dbReference type="Proteomes" id="UP000075377">
    <property type="component" value="Unassembled WGS sequence"/>
</dbReference>
<dbReference type="GO" id="GO:0006065">
    <property type="term" value="P:UDP-glucuronate biosynthetic process"/>
    <property type="evidence" value="ECO:0007669"/>
    <property type="project" value="UniProtKB-UniPathway"/>
</dbReference>
<dbReference type="InterPro" id="IPR036291">
    <property type="entry name" value="NAD(P)-bd_dom_sf"/>
</dbReference>
<dbReference type="InterPro" id="IPR014027">
    <property type="entry name" value="UDP-Glc/GDP-Man_DH_C"/>
</dbReference>
<feature type="binding site" evidence="11">
    <location>
        <position position="86"/>
    </location>
    <ligand>
        <name>NAD(+)</name>
        <dbReference type="ChEBI" id="CHEBI:57540"/>
    </ligand>
</feature>
<feature type="binding site" evidence="10">
    <location>
        <begin position="152"/>
        <end position="155"/>
    </location>
    <ligand>
        <name>substrate</name>
    </ligand>
</feature>
<dbReference type="PATRIC" id="fig|178901.14.peg.2542"/>
<dbReference type="PROSITE" id="PS51257">
    <property type="entry name" value="PROKAR_LIPOPROTEIN"/>
    <property type="match status" value="1"/>
</dbReference>
<evidence type="ECO:0000256" key="9">
    <source>
        <dbReference type="PIRSR" id="PIRSR500134-1"/>
    </source>
</evidence>
<evidence type="ECO:0000256" key="8">
    <source>
        <dbReference type="PIRNR" id="PIRNR000124"/>
    </source>
</evidence>
<dbReference type="PIRSF" id="PIRSF500134">
    <property type="entry name" value="UDPglc_DH_bac"/>
    <property type="match status" value="1"/>
</dbReference>
<dbReference type="OrthoDB" id="9803238at2"/>
<feature type="active site" description="Nucleophile" evidence="9">
    <location>
        <position position="263"/>
    </location>
</feature>
<keyword evidence="6 8" id="KW-0520">NAD</keyword>
<feature type="binding site" evidence="11">
    <location>
        <position position="331"/>
    </location>
    <ligand>
        <name>NAD(+)</name>
        <dbReference type="ChEBI" id="CHEBI:57540"/>
    </ligand>
</feature>